<dbReference type="RefSeq" id="WP_183371613.1">
    <property type="nucleotide sequence ID" value="NZ_BAABHL010000041.1"/>
</dbReference>
<accession>A0A840EUR3</accession>
<keyword evidence="1" id="KW-0812">Transmembrane</keyword>
<name>A0A840EUR3_9ACTN</name>
<proteinExistence type="predicted"/>
<keyword evidence="1" id="KW-0472">Membrane</keyword>
<keyword evidence="1" id="KW-1133">Transmembrane helix</keyword>
<gene>
    <name evidence="2" type="ORF">BKA16_003207</name>
</gene>
<evidence type="ECO:0000256" key="1">
    <source>
        <dbReference type="SAM" id="Phobius"/>
    </source>
</evidence>
<protein>
    <submittedName>
        <fullName evidence="2">Uncharacterized protein</fullName>
    </submittedName>
</protein>
<sequence length="400" mass="41732">MTHRTNPTLLVIGAAVVSIIGFVVAGTVDHSLVRVVGALFGLAAAGAGAGLAARSSRTAGLVAVAAVPLAVVVVGAPVAGILDAADSPPTATRHYDPPVRQTPAPKTLDEQLAAAIEHADVLAPGGSASILSIRFGWASELVVLDPRDQSAVSASWDEDGWGSPSHDVARTRDTFAAVDLSSFSFRAVEPLIASAAKAIGDSGVGYVGTVVIERRDPDHRLLASFDSDDPGRKLQVDARGRLPDTLDMASMDTVLAGAGRAMRAVGLDPRTTPMSEFDFRTTRDGANFPGASQIMNSGGVIMAFDDGPIDEILVRPGEFPIAGTGPTYSSGRSFTLTDLTRAGLTRAREDQIRRHSLSDADRDLVGFQAGGPFGEPRQMRMSVGPMDVEGRYTFGGRYVG</sequence>
<dbReference type="Proteomes" id="UP000551501">
    <property type="component" value="Unassembled WGS sequence"/>
</dbReference>
<feature type="transmembrane region" description="Helical" evidence="1">
    <location>
        <begin position="7"/>
        <end position="26"/>
    </location>
</feature>
<feature type="transmembrane region" description="Helical" evidence="1">
    <location>
        <begin position="60"/>
        <end position="82"/>
    </location>
</feature>
<feature type="transmembrane region" description="Helical" evidence="1">
    <location>
        <begin position="32"/>
        <end position="53"/>
    </location>
</feature>
<organism evidence="2 3">
    <name type="scientific">Gordonia humi</name>
    <dbReference type="NCBI Taxonomy" id="686429"/>
    <lineage>
        <taxon>Bacteria</taxon>
        <taxon>Bacillati</taxon>
        <taxon>Actinomycetota</taxon>
        <taxon>Actinomycetes</taxon>
        <taxon>Mycobacteriales</taxon>
        <taxon>Gordoniaceae</taxon>
        <taxon>Gordonia</taxon>
    </lineage>
</organism>
<comment type="caution">
    <text evidence="2">The sequence shown here is derived from an EMBL/GenBank/DDBJ whole genome shotgun (WGS) entry which is preliminary data.</text>
</comment>
<evidence type="ECO:0000313" key="3">
    <source>
        <dbReference type="Proteomes" id="UP000551501"/>
    </source>
</evidence>
<dbReference type="EMBL" id="JACIFP010000001">
    <property type="protein sequence ID" value="MBB4136655.1"/>
    <property type="molecule type" value="Genomic_DNA"/>
</dbReference>
<evidence type="ECO:0000313" key="2">
    <source>
        <dbReference type="EMBL" id="MBB4136655.1"/>
    </source>
</evidence>
<reference evidence="2 3" key="1">
    <citation type="submission" date="2020-08" db="EMBL/GenBank/DDBJ databases">
        <title>Sequencing the genomes of 1000 actinobacteria strains.</title>
        <authorList>
            <person name="Klenk H.-P."/>
        </authorList>
    </citation>
    <scope>NUCLEOTIDE SEQUENCE [LARGE SCALE GENOMIC DNA]</scope>
    <source>
        <strain evidence="2 3">DSM 45298</strain>
    </source>
</reference>
<keyword evidence="3" id="KW-1185">Reference proteome</keyword>
<dbReference type="AlphaFoldDB" id="A0A840EUR3"/>